<name>A0A3R6HTH3_9BACT</name>
<dbReference type="AlphaFoldDB" id="A0A3R6HTH3"/>
<accession>A0A3R6HTH3</accession>
<comment type="caution">
    <text evidence="1">The sequence shown here is derived from an EMBL/GenBank/DDBJ whole genome shotgun (WGS) entry which is preliminary data.</text>
</comment>
<gene>
    <name evidence="1" type="ORF">DW192_01955</name>
</gene>
<proteinExistence type="predicted"/>
<sequence>MILLAALHTKGRGYGGENGNDEIQNFLECFSFHFHLIFKVNKWIGGSDFLYPGDTGEGRLTG</sequence>
<organism evidence="1 2">
    <name type="scientific">Segatella copri</name>
    <dbReference type="NCBI Taxonomy" id="165179"/>
    <lineage>
        <taxon>Bacteria</taxon>
        <taxon>Pseudomonadati</taxon>
        <taxon>Bacteroidota</taxon>
        <taxon>Bacteroidia</taxon>
        <taxon>Bacteroidales</taxon>
        <taxon>Prevotellaceae</taxon>
        <taxon>Segatella</taxon>
    </lineage>
</organism>
<evidence type="ECO:0000313" key="2">
    <source>
        <dbReference type="Proteomes" id="UP000284548"/>
    </source>
</evidence>
<protein>
    <submittedName>
        <fullName evidence="1">Uncharacterized protein</fullName>
    </submittedName>
</protein>
<reference evidence="1 2" key="1">
    <citation type="submission" date="2018-08" db="EMBL/GenBank/DDBJ databases">
        <title>A genome reference for cultivated species of the human gut microbiota.</title>
        <authorList>
            <person name="Zou Y."/>
            <person name="Xue W."/>
            <person name="Luo G."/>
        </authorList>
    </citation>
    <scope>NUCLEOTIDE SEQUENCE [LARGE SCALE GENOMIC DNA]</scope>
    <source>
        <strain evidence="1 2">AM16-54</strain>
    </source>
</reference>
<evidence type="ECO:0000313" key="1">
    <source>
        <dbReference type="EMBL" id="RHH84766.1"/>
    </source>
</evidence>
<dbReference type="Proteomes" id="UP000284548">
    <property type="component" value="Unassembled WGS sequence"/>
</dbReference>
<dbReference type="EMBL" id="QRKB01000002">
    <property type="protein sequence ID" value="RHH84766.1"/>
    <property type="molecule type" value="Genomic_DNA"/>
</dbReference>